<dbReference type="InterPro" id="IPR005064">
    <property type="entry name" value="BUG"/>
</dbReference>
<dbReference type="InterPro" id="IPR006311">
    <property type="entry name" value="TAT_signal"/>
</dbReference>
<sequence>MTHPYARQWSRRRVLNLALAWAGAAGVLPALAQQPAPQSSTAKAWTPKGSMRIIVPFAAGGTSDMVARLLAAHLGQALGQSVIVENRAGAGGNIGIAAVARAVPDGHTLLLASSSFVTNPALYPDKRPYDPTKQFAPISLVVTSPDVIVVPADSPISTLSDLLASAKTKEGGLNYSTPGKGNSVHLGGELLWQRAKVSLMHIPYSGSAPAVQAVLGKQVDCSLVALPVASPQIEAGKLRALTVGSLQRWPDLPNVPTVAESGFPGYRSETMQALFAPAGTPSAAIARIHAEVRRFVQTPSVAKSLHEMGFTAVAGTPTELASRVAEEVPRWAKVAAAANIHAD</sequence>
<dbReference type="SUPFAM" id="SSF53850">
    <property type="entry name" value="Periplasmic binding protein-like II"/>
    <property type="match status" value="1"/>
</dbReference>
<dbReference type="PANTHER" id="PTHR42928">
    <property type="entry name" value="TRICARBOXYLATE-BINDING PROTEIN"/>
    <property type="match status" value="1"/>
</dbReference>
<accession>A0A5A7MF36</accession>
<evidence type="ECO:0000313" key="4">
    <source>
        <dbReference type="Proteomes" id="UP000323105"/>
    </source>
</evidence>
<dbReference type="Pfam" id="PF03401">
    <property type="entry name" value="TctC"/>
    <property type="match status" value="1"/>
</dbReference>
<feature type="signal peptide" evidence="2">
    <location>
        <begin position="1"/>
        <end position="32"/>
    </location>
</feature>
<keyword evidence="2" id="KW-0732">Signal</keyword>
<evidence type="ECO:0000256" key="2">
    <source>
        <dbReference type="SAM" id="SignalP"/>
    </source>
</evidence>
<dbReference type="Gene3D" id="3.40.190.150">
    <property type="entry name" value="Bordetella uptake gene, domain 1"/>
    <property type="match status" value="1"/>
</dbReference>
<dbReference type="PROSITE" id="PS51318">
    <property type="entry name" value="TAT"/>
    <property type="match status" value="1"/>
</dbReference>
<dbReference type="AlphaFoldDB" id="A0A5A7MF36"/>
<proteinExistence type="inferred from homology"/>
<dbReference type="InterPro" id="IPR042100">
    <property type="entry name" value="Bug_dom1"/>
</dbReference>
<dbReference type="PIRSF" id="PIRSF017082">
    <property type="entry name" value="YflP"/>
    <property type="match status" value="1"/>
</dbReference>
<comment type="similarity">
    <text evidence="1">Belongs to the UPF0065 (bug) family.</text>
</comment>
<organism evidence="3 4">
    <name type="scientific">Comamonas testosteroni</name>
    <name type="common">Pseudomonas testosteroni</name>
    <dbReference type="NCBI Taxonomy" id="285"/>
    <lineage>
        <taxon>Bacteria</taxon>
        <taxon>Pseudomonadati</taxon>
        <taxon>Pseudomonadota</taxon>
        <taxon>Betaproteobacteria</taxon>
        <taxon>Burkholderiales</taxon>
        <taxon>Comamonadaceae</taxon>
        <taxon>Comamonas</taxon>
    </lineage>
</organism>
<dbReference type="CDD" id="cd13578">
    <property type="entry name" value="PBP2_Bug27"/>
    <property type="match status" value="1"/>
</dbReference>
<protein>
    <submittedName>
        <fullName evidence="3">MFS transporter</fullName>
    </submittedName>
</protein>
<evidence type="ECO:0000256" key="1">
    <source>
        <dbReference type="ARBA" id="ARBA00006987"/>
    </source>
</evidence>
<dbReference type="PANTHER" id="PTHR42928:SF5">
    <property type="entry name" value="BLR1237 PROTEIN"/>
    <property type="match status" value="1"/>
</dbReference>
<dbReference type="RefSeq" id="WP_194270996.1">
    <property type="nucleotide sequence ID" value="NZ_BKBW01000006.1"/>
</dbReference>
<comment type="caution">
    <text evidence="3">The sequence shown here is derived from an EMBL/GenBank/DDBJ whole genome shotgun (WGS) entry which is preliminary data.</text>
</comment>
<reference evidence="3 4" key="1">
    <citation type="journal article" date="2019" name="Microbiol. Resour. Announc.">
        <title>Draft Genome Sequence of Comamonas testosteroni TA441, a Bacterium That Has a Cryptic Phenol Degradation Gene Cluster.</title>
        <authorList>
            <person name="Arai H."/>
            <person name="Ishii M."/>
        </authorList>
    </citation>
    <scope>NUCLEOTIDE SEQUENCE [LARGE SCALE GENOMIC DNA]</scope>
    <source>
        <strain evidence="3 4">TA441</strain>
    </source>
</reference>
<dbReference type="Gene3D" id="3.40.190.10">
    <property type="entry name" value="Periplasmic binding protein-like II"/>
    <property type="match status" value="1"/>
</dbReference>
<gene>
    <name evidence="3" type="ORF">CTTA_3432</name>
</gene>
<evidence type="ECO:0000313" key="3">
    <source>
        <dbReference type="EMBL" id="GEQ76427.1"/>
    </source>
</evidence>
<dbReference type="EMBL" id="BKBW01000006">
    <property type="protein sequence ID" value="GEQ76427.1"/>
    <property type="molecule type" value="Genomic_DNA"/>
</dbReference>
<feature type="chain" id="PRO_5022791575" evidence="2">
    <location>
        <begin position="33"/>
        <end position="343"/>
    </location>
</feature>
<dbReference type="Proteomes" id="UP000323105">
    <property type="component" value="Unassembled WGS sequence"/>
</dbReference>
<name>A0A5A7MF36_COMTE</name>